<dbReference type="GO" id="GO:0006281">
    <property type="term" value="P:DNA repair"/>
    <property type="evidence" value="ECO:0007669"/>
    <property type="project" value="UniProtKB-KW"/>
</dbReference>
<dbReference type="Pfam" id="PF14214">
    <property type="entry name" value="Helitron_like_N"/>
    <property type="match status" value="1"/>
</dbReference>
<dbReference type="PROSITE" id="PS50950">
    <property type="entry name" value="ZF_THAP"/>
    <property type="match status" value="1"/>
</dbReference>
<dbReference type="InterPro" id="IPR051055">
    <property type="entry name" value="PIF1_helicase"/>
</dbReference>
<comment type="catalytic activity">
    <reaction evidence="6">
        <text>ATP + H2O = ADP + phosphate + H(+)</text>
        <dbReference type="Rhea" id="RHEA:13065"/>
        <dbReference type="ChEBI" id="CHEBI:15377"/>
        <dbReference type="ChEBI" id="CHEBI:15378"/>
        <dbReference type="ChEBI" id="CHEBI:30616"/>
        <dbReference type="ChEBI" id="CHEBI:43474"/>
        <dbReference type="ChEBI" id="CHEBI:456216"/>
        <dbReference type="EC" id="5.6.2.3"/>
    </reaction>
</comment>
<dbReference type="OrthoDB" id="8196283at2759"/>
<dbReference type="GO" id="GO:0003677">
    <property type="term" value="F:DNA binding"/>
    <property type="evidence" value="ECO:0007669"/>
    <property type="project" value="UniProtKB-UniRule"/>
</dbReference>
<dbReference type="Pfam" id="PF05970">
    <property type="entry name" value="PIF1"/>
    <property type="match status" value="1"/>
</dbReference>
<keyword evidence="6" id="KW-0233">DNA recombination</keyword>
<reference evidence="10" key="1">
    <citation type="submission" date="2025-08" db="UniProtKB">
        <authorList>
            <consortium name="RefSeq"/>
        </authorList>
    </citation>
    <scope>IDENTIFICATION</scope>
    <source>
        <tissue evidence="10">Whole organism</tissue>
    </source>
</reference>
<dbReference type="InterPro" id="IPR027417">
    <property type="entry name" value="P-loop_NTPase"/>
</dbReference>
<keyword evidence="4 5" id="KW-0238">DNA-binding</keyword>
<keyword evidence="6" id="KW-0227">DNA damage</keyword>
<evidence type="ECO:0000313" key="9">
    <source>
        <dbReference type="Proteomes" id="UP000504606"/>
    </source>
</evidence>
<feature type="domain" description="THAP-type" evidence="8">
    <location>
        <begin position="109"/>
        <end position="203"/>
    </location>
</feature>
<evidence type="ECO:0000313" key="10">
    <source>
        <dbReference type="RefSeq" id="XP_052128832.1"/>
    </source>
</evidence>
<evidence type="ECO:0000259" key="8">
    <source>
        <dbReference type="PROSITE" id="PS50950"/>
    </source>
</evidence>
<accession>A0A9C6XS13</accession>
<dbReference type="Proteomes" id="UP000504606">
    <property type="component" value="Unplaced"/>
</dbReference>
<comment type="similarity">
    <text evidence="6">Belongs to the helicase family.</text>
</comment>
<evidence type="ECO:0000256" key="1">
    <source>
        <dbReference type="ARBA" id="ARBA00022723"/>
    </source>
</evidence>
<keyword evidence="6" id="KW-0234">DNA repair</keyword>
<dbReference type="GO" id="GO:0008270">
    <property type="term" value="F:zinc ion binding"/>
    <property type="evidence" value="ECO:0007669"/>
    <property type="project" value="UniProtKB-KW"/>
</dbReference>
<dbReference type="PANTHER" id="PTHR47642">
    <property type="entry name" value="ATP-DEPENDENT DNA HELICASE"/>
    <property type="match status" value="1"/>
</dbReference>
<dbReference type="CDD" id="cd18809">
    <property type="entry name" value="SF1_C_RecD"/>
    <property type="match status" value="1"/>
</dbReference>
<feature type="compositionally biased region" description="Acidic residues" evidence="7">
    <location>
        <begin position="406"/>
        <end position="424"/>
    </location>
</feature>
<gene>
    <name evidence="10" type="primary">LOC113216322</name>
</gene>
<dbReference type="EC" id="5.6.2.3" evidence="6"/>
<evidence type="ECO:0000256" key="4">
    <source>
        <dbReference type="ARBA" id="ARBA00023125"/>
    </source>
</evidence>
<dbReference type="GO" id="GO:0043139">
    <property type="term" value="F:5'-3' DNA helicase activity"/>
    <property type="evidence" value="ECO:0007669"/>
    <property type="project" value="UniProtKB-EC"/>
</dbReference>
<dbReference type="InterPro" id="IPR010285">
    <property type="entry name" value="DNA_helicase_pif1-like_DEAD"/>
</dbReference>
<dbReference type="InterPro" id="IPR046700">
    <property type="entry name" value="DUF6570"/>
</dbReference>
<comment type="cofactor">
    <cofactor evidence="6">
        <name>Mg(2+)</name>
        <dbReference type="ChEBI" id="CHEBI:18420"/>
    </cofactor>
</comment>
<evidence type="ECO:0000256" key="7">
    <source>
        <dbReference type="SAM" id="MobiDB-lite"/>
    </source>
</evidence>
<keyword evidence="6" id="KW-0547">Nucleotide-binding</keyword>
<dbReference type="RefSeq" id="XP_052128832.1">
    <property type="nucleotide sequence ID" value="XM_052272872.1"/>
</dbReference>
<dbReference type="SUPFAM" id="SSF57716">
    <property type="entry name" value="Glucocorticoid receptor-like (DNA-binding domain)"/>
    <property type="match status" value="1"/>
</dbReference>
<proteinExistence type="inferred from homology"/>
<feature type="region of interest" description="Disordered" evidence="7">
    <location>
        <begin position="389"/>
        <end position="424"/>
    </location>
</feature>
<dbReference type="GeneID" id="113216322"/>
<dbReference type="Pfam" id="PF20209">
    <property type="entry name" value="DUF6570"/>
    <property type="match status" value="1"/>
</dbReference>
<keyword evidence="6" id="KW-0347">Helicase</keyword>
<dbReference type="SMART" id="SM00980">
    <property type="entry name" value="THAP"/>
    <property type="match status" value="1"/>
</dbReference>
<dbReference type="KEGG" id="foc:113216322"/>
<dbReference type="InterPro" id="IPR006612">
    <property type="entry name" value="THAP_Znf"/>
</dbReference>
<keyword evidence="3" id="KW-0862">Zinc</keyword>
<evidence type="ECO:0000256" key="5">
    <source>
        <dbReference type="PROSITE-ProRule" id="PRU00309"/>
    </source>
</evidence>
<keyword evidence="9" id="KW-1185">Reference proteome</keyword>
<organism evidence="9 10">
    <name type="scientific">Frankliniella occidentalis</name>
    <name type="common">Western flower thrips</name>
    <name type="synonym">Euthrips occidentalis</name>
    <dbReference type="NCBI Taxonomy" id="133901"/>
    <lineage>
        <taxon>Eukaryota</taxon>
        <taxon>Metazoa</taxon>
        <taxon>Ecdysozoa</taxon>
        <taxon>Arthropoda</taxon>
        <taxon>Hexapoda</taxon>
        <taxon>Insecta</taxon>
        <taxon>Pterygota</taxon>
        <taxon>Neoptera</taxon>
        <taxon>Paraneoptera</taxon>
        <taxon>Thysanoptera</taxon>
        <taxon>Terebrantia</taxon>
        <taxon>Thripoidea</taxon>
        <taxon>Thripidae</taxon>
        <taxon>Frankliniella</taxon>
    </lineage>
</organism>
<sequence length="1526" mass="175401">MEDLEPLSLKAREPQTDENCDALFLSDSLDFLHLGNEECIIIEDHTVNWLSTSALSVHFMDCDSQEHDNNNNTDNVTDLEIFEPPQDTGVETSLNNGNNAVDSQKKRAVPKKSRQWKKCSAVGCTDPADSFRTFPACIVNGNLHEENLEKCKKWVQNSGNPDLLSIVRFLYKKRFLCIKHFDDNQFINKLKSTLKPDAIPTLFDCDPLPDHQLTLAFSFAEQIFDDQVDVQENNQDNNHDVPFKVDNFQKQFEDHMNGLEWRECKNCKERFYVSKKSSTKCIHGRANCLNCTDDNNMDPGPVPEELSNLSYIEEQLIALIAPIVRTRNDLKPVDFNVRADKVRSALLWLKANNEYYYDIDISDDNLSDLPQDGNVYDQVQTIEINDEENDGAAMENDMDNNINSDCSDESSTDEEADDIDDEETDSALKVVESTVPMIGMPSENAKKEEWPIIEKEAINEFSSEGYIVKAFPCLFPYGKADLRTPRESKVQPPNYFKHLLRYHDQRFARHPRFRYFALNSYMRWTALKEGNMFVDINSEFKDMTIAELKEEIQKKKTNVIKKIMFQSSNIRGTKFYWYARGKELIAMVEQLSLPTLFFTLSAADFHWPDLYKLLSPDEDPQTINEARRRQLIAENPMTVNYFFYERSKSFIDLVLKPKFNINDYWFRVEYQHRGSPHVNGLLWTQDAPDITKLSSANEEERKQVAEYFHKLISTFHPNINEPPAPIHPCRLKPSDVQNEKQDLAQLLNKVQQHTKCNDGYCLRINKKTKRKSCRFDFPKQLQANTTIVVCPETRKVELITARNDPRLNNYNPYIIQTWKANIDVSAVLSKQALINYLAKYISKPERESKSMADVLIGLLHSTEEDEQVKSVLQRLYIQSCAERDFSAQETCHLLMGLKKYVQVSQFQQRKTTHSIQRYCEREEAHEDRCLWFMMKNYNLSTGKKYKKEAIVQVYPILKLHATDNEKNEDYYRQQVLLHVPWRNEEQFNEDGNYSWKDIFDQHKETISTNKQQQFDLSHMTPEDSEFIEEAAYEDDFCSSEEWMCLSKMGPNQNVTEDELGRREIDLNHNWHDSLHLYDKYGGLPALRSFIKNAKETDKTPPCEVPYPDDPQVTADFLLPKRIIIQGKAGTGKSLVIQAMKHKIVQAFGHEGFLLVTPTGVSAKGVGGSTIHSALHINLKQKEYLPLKGPAAHAMEEKLSKAHFLIIDEFSMIGCQLMDMVEERISQGKGDDSADFGNLFVYILGDARQLPPIGDSPVYSDNVSSPERLRGKLIYDNFEGAVVLNQHEKDFFKDAIHLFPTRLEVLKHNKDKLMGMKTSNGQPKPIARIPAIHICNAASRGTRDDAEGLFPVLHLAEEASIMLKSNLWTEKGLVNGAMGHIVDILYREDADPQTDPPDVLVCKFQSYNGPYLDDDLKTVPIIPMTKSWTSKNGETCSRTQFPITLSFACSIHQSQGLTLEKAYIDIGLKEMSPGITYVALSRVKSLSGIILKGFPAKRIELLNTKHSIRKRNEWISELERFNITKAF</sequence>
<keyword evidence="6" id="KW-0067">ATP-binding</keyword>
<keyword evidence="6" id="KW-0378">Hydrolase</keyword>
<dbReference type="GO" id="GO:0016787">
    <property type="term" value="F:hydrolase activity"/>
    <property type="evidence" value="ECO:0007669"/>
    <property type="project" value="UniProtKB-KW"/>
</dbReference>
<dbReference type="InterPro" id="IPR025476">
    <property type="entry name" value="Helitron_helicase-like"/>
</dbReference>
<dbReference type="GO" id="GO:0006310">
    <property type="term" value="P:DNA recombination"/>
    <property type="evidence" value="ECO:0007669"/>
    <property type="project" value="UniProtKB-KW"/>
</dbReference>
<dbReference type="SUPFAM" id="SSF52540">
    <property type="entry name" value="P-loop containing nucleoside triphosphate hydrolases"/>
    <property type="match status" value="2"/>
</dbReference>
<dbReference type="GO" id="GO:0000723">
    <property type="term" value="P:telomere maintenance"/>
    <property type="evidence" value="ECO:0007669"/>
    <property type="project" value="InterPro"/>
</dbReference>
<dbReference type="Pfam" id="PF05485">
    <property type="entry name" value="THAP"/>
    <property type="match status" value="1"/>
</dbReference>
<evidence type="ECO:0000256" key="3">
    <source>
        <dbReference type="ARBA" id="ARBA00022833"/>
    </source>
</evidence>
<keyword evidence="1" id="KW-0479">Metal-binding</keyword>
<evidence type="ECO:0000256" key="6">
    <source>
        <dbReference type="RuleBase" id="RU363044"/>
    </source>
</evidence>
<dbReference type="Gene3D" id="3.40.50.300">
    <property type="entry name" value="P-loop containing nucleotide triphosphate hydrolases"/>
    <property type="match status" value="1"/>
</dbReference>
<protein>
    <recommendedName>
        <fullName evidence="6">ATP-dependent DNA helicase</fullName>
        <ecNumber evidence="6">5.6.2.3</ecNumber>
    </recommendedName>
</protein>
<dbReference type="GO" id="GO:0005524">
    <property type="term" value="F:ATP binding"/>
    <property type="evidence" value="ECO:0007669"/>
    <property type="project" value="UniProtKB-KW"/>
</dbReference>
<name>A0A9C6XS13_FRAOC</name>
<keyword evidence="2 5" id="KW-0863">Zinc-finger</keyword>
<evidence type="ECO:0000256" key="2">
    <source>
        <dbReference type="ARBA" id="ARBA00022771"/>
    </source>
</evidence>